<gene>
    <name evidence="2" type="ORF">DPX16_13183</name>
</gene>
<dbReference type="Proteomes" id="UP000281406">
    <property type="component" value="Unassembled WGS sequence"/>
</dbReference>
<feature type="transmembrane region" description="Helical" evidence="1">
    <location>
        <begin position="38"/>
        <end position="56"/>
    </location>
</feature>
<keyword evidence="1" id="KW-0472">Membrane</keyword>
<dbReference type="EMBL" id="RJVU01035392">
    <property type="protein sequence ID" value="ROL47468.1"/>
    <property type="molecule type" value="Genomic_DNA"/>
</dbReference>
<evidence type="ECO:0000256" key="1">
    <source>
        <dbReference type="SAM" id="Phobius"/>
    </source>
</evidence>
<dbReference type="AlphaFoldDB" id="A0A3N0YP17"/>
<evidence type="ECO:0000313" key="3">
    <source>
        <dbReference type="Proteomes" id="UP000281406"/>
    </source>
</evidence>
<keyword evidence="3" id="KW-1185">Reference proteome</keyword>
<dbReference type="OrthoDB" id="7785529at2759"/>
<evidence type="ECO:0008006" key="4">
    <source>
        <dbReference type="Google" id="ProtNLM"/>
    </source>
</evidence>
<reference evidence="2 3" key="1">
    <citation type="submission" date="2018-10" db="EMBL/GenBank/DDBJ databases">
        <title>Genome assembly for a Yunnan-Guizhou Plateau 3E fish, Anabarilius grahami (Regan), and its evolutionary and genetic applications.</title>
        <authorList>
            <person name="Jiang W."/>
        </authorList>
    </citation>
    <scope>NUCLEOTIDE SEQUENCE [LARGE SCALE GENOMIC DNA]</scope>
    <source>
        <strain evidence="2">AG-KIZ</strain>
        <tissue evidence="2">Muscle</tissue>
    </source>
</reference>
<accession>A0A3N0YP17</accession>
<keyword evidence="1" id="KW-0812">Transmembrane</keyword>
<keyword evidence="1" id="KW-1133">Transmembrane helix</keyword>
<name>A0A3N0YP17_ANAGA</name>
<proteinExistence type="predicted"/>
<evidence type="ECO:0000313" key="2">
    <source>
        <dbReference type="EMBL" id="ROL47468.1"/>
    </source>
</evidence>
<dbReference type="InterPro" id="IPR014752">
    <property type="entry name" value="Arrestin-like_C"/>
</dbReference>
<sequence length="71" mass="8025">MGKLQEFEITFTNNKVVYNPGESISGTVRIKTSHSLQFKVFLCSIILCIGMMFLSVECVTDDTTVVWDEVM</sequence>
<protein>
    <recommendedName>
        <fullName evidence="4">Arrestin-like N-terminal domain-containing protein</fullName>
    </recommendedName>
</protein>
<comment type="caution">
    <text evidence="2">The sequence shown here is derived from an EMBL/GenBank/DDBJ whole genome shotgun (WGS) entry which is preliminary data.</text>
</comment>
<dbReference type="Gene3D" id="2.60.40.640">
    <property type="match status" value="1"/>
</dbReference>
<organism evidence="2 3">
    <name type="scientific">Anabarilius grahami</name>
    <name type="common">Kanglang fish</name>
    <name type="synonym">Barilius grahami</name>
    <dbReference type="NCBI Taxonomy" id="495550"/>
    <lineage>
        <taxon>Eukaryota</taxon>
        <taxon>Metazoa</taxon>
        <taxon>Chordata</taxon>
        <taxon>Craniata</taxon>
        <taxon>Vertebrata</taxon>
        <taxon>Euteleostomi</taxon>
        <taxon>Actinopterygii</taxon>
        <taxon>Neopterygii</taxon>
        <taxon>Teleostei</taxon>
        <taxon>Ostariophysi</taxon>
        <taxon>Cypriniformes</taxon>
        <taxon>Xenocyprididae</taxon>
        <taxon>Xenocypridinae</taxon>
        <taxon>Xenocypridinae incertae sedis</taxon>
        <taxon>Anabarilius</taxon>
    </lineage>
</organism>